<dbReference type="EMBL" id="JAFIMR010000030">
    <property type="protein sequence ID" value="KAI1861168.1"/>
    <property type="molecule type" value="Genomic_DNA"/>
</dbReference>
<keyword evidence="2" id="KW-0812">Transmembrane</keyword>
<feature type="transmembrane region" description="Helical" evidence="2">
    <location>
        <begin position="739"/>
        <end position="766"/>
    </location>
</feature>
<feature type="transmembrane region" description="Helical" evidence="2">
    <location>
        <begin position="128"/>
        <end position="146"/>
    </location>
</feature>
<dbReference type="PANTHER" id="PTHR37544">
    <property type="entry name" value="SPRAY-RELATED"/>
    <property type="match status" value="1"/>
</dbReference>
<feature type="transmembrane region" description="Helical" evidence="2">
    <location>
        <begin position="699"/>
        <end position="718"/>
    </location>
</feature>
<keyword evidence="2" id="KW-0472">Membrane</keyword>
<evidence type="ECO:0000313" key="3">
    <source>
        <dbReference type="EMBL" id="KAI1861168.1"/>
    </source>
</evidence>
<reference evidence="3" key="1">
    <citation type="submission" date="2021-03" db="EMBL/GenBank/DDBJ databases">
        <title>Revisited historic fungal species revealed as producer of novel bioactive compounds through whole genome sequencing and comparative genomics.</title>
        <authorList>
            <person name="Vignolle G.A."/>
            <person name="Hochenegger N."/>
            <person name="Mach R.L."/>
            <person name="Mach-Aigner A.R."/>
            <person name="Javad Rahimi M."/>
            <person name="Salim K.A."/>
            <person name="Chan C.M."/>
            <person name="Lim L.B.L."/>
            <person name="Cai F."/>
            <person name="Druzhinina I.S."/>
            <person name="U'Ren J.M."/>
            <person name="Derntl C."/>
        </authorList>
    </citation>
    <scope>NUCLEOTIDE SEQUENCE</scope>
    <source>
        <strain evidence="3">TUCIM 5799</strain>
    </source>
</reference>
<dbReference type="InterPro" id="IPR021840">
    <property type="entry name" value="DUF3433"/>
</dbReference>
<feature type="transmembrane region" description="Helical" evidence="2">
    <location>
        <begin position="582"/>
        <end position="605"/>
    </location>
</feature>
<evidence type="ECO:0000256" key="2">
    <source>
        <dbReference type="SAM" id="Phobius"/>
    </source>
</evidence>
<accession>A0A9P9WFW9</accession>
<proteinExistence type="predicted"/>
<gene>
    <name evidence="3" type="ORF">JX265_009787</name>
</gene>
<feature type="transmembrane region" description="Helical" evidence="2">
    <location>
        <begin position="192"/>
        <end position="217"/>
    </location>
</feature>
<keyword evidence="2" id="KW-1133">Transmembrane helix</keyword>
<feature type="region of interest" description="Disordered" evidence="1">
    <location>
        <begin position="1"/>
        <end position="27"/>
    </location>
</feature>
<evidence type="ECO:0000256" key="1">
    <source>
        <dbReference type="SAM" id="MobiDB-lite"/>
    </source>
</evidence>
<feature type="transmembrane region" description="Helical" evidence="2">
    <location>
        <begin position="88"/>
        <end position="108"/>
    </location>
</feature>
<evidence type="ECO:0000313" key="4">
    <source>
        <dbReference type="Proteomes" id="UP000829685"/>
    </source>
</evidence>
<protein>
    <submittedName>
        <fullName evidence="3">Uncharacterized protein</fullName>
    </submittedName>
</protein>
<dbReference type="Pfam" id="PF11915">
    <property type="entry name" value="DUF3433"/>
    <property type="match status" value="2"/>
</dbReference>
<name>A0A9P9WFW9_9PEZI</name>
<organism evidence="3 4">
    <name type="scientific">Neoarthrinium moseri</name>
    <dbReference type="NCBI Taxonomy" id="1658444"/>
    <lineage>
        <taxon>Eukaryota</taxon>
        <taxon>Fungi</taxon>
        <taxon>Dikarya</taxon>
        <taxon>Ascomycota</taxon>
        <taxon>Pezizomycotina</taxon>
        <taxon>Sordariomycetes</taxon>
        <taxon>Xylariomycetidae</taxon>
        <taxon>Amphisphaeriales</taxon>
        <taxon>Apiosporaceae</taxon>
        <taxon>Neoarthrinium</taxon>
    </lineage>
</organism>
<keyword evidence="4" id="KW-1185">Reference proteome</keyword>
<sequence length="1373" mass="150459">MSTTNTDSRRYDEVSVDQTSYSTSLFEEEYITSPEAQEHHDTHSYRDPSGYQPSHPAFDIQTVGARAETQEGTPRTVTSWQPFFLHKLVLWSFSVVFVLCLLGTALLYEISRRNNGLSTQHDINHYAWKYGPSAVLTIILYLWYSIDLSVRSLLPWQELRRGPKPAAKTVLLDYISPLITTSLWRALKNCHWPVVLTITGRLLILLAIAFSTGLLVLSPTEVELGDISLVAAKLDAKSFKAEDVGPVAADMYYGVQFGNLVAPVGTFRDTFVSPFTPRNGYEASGIPAGAALRATVPGVHFSMDCEVLDIKNSATVSPSRGPQNDASVPGDYLVINVTTPSCNIKGAIVGIGPNSRKFVGMNPNKDEHDYQARVADYVCNLEWNYNDIYDASLGAGPLLNLSTAPWSNASFDHRVLLSVTDVHVRLSESSLGMGKVTAVLCKPSYATGAYLAEYDGVSRTVETEALMPDGQTSHDLPGFSQSELGPAVLSAISQVDSVDLRGEQTRWTGFPPPLFGLMKLQHNVSTIRDFQDAGLLKESFSEVFNGVAAQLARHMLMVPGDESNDIRGSARFTQHRLHVTDLSTGIMCAALSLLIIISASLVFFVPRDVVVSEPGSVLATASSVQLGIETERLLKGLGQARDVKIRQSLESYLFVSRVGEKGGEISIEASNPQHGTPSKPSKVISGELQWWTPLGSQNWFLLLSIVVPLLLMGLLELFQRQSAEHNGFVDVRSRFGEVAANYVPAIISMSVGAMYSSIVAAAAVFAPYATLSKGTTQASRSIAVSYVTQTGPRLVYRSLRNRHFGVSTITLAQLVASTLTIVLSGLYSTVEVPFQADIALQQLDTFNISDTISTGQPNAGLLTKLITYHNLSFPSWTYDSIVFPQVSVVDAPAFRDEIADATIKSHLPGIRGNLNCTSMPSRLFHTSITDQSSIESNGRQDLPLWNYYVPKNGMDLVLEVNRPLPASLLCDDHEENNNKTLIWTSHFFLKNDSTPSAFGKISRIQWNSQFSGGSNDIGRRLTKADRSTHELRGCPTVGITLGHVTAKLPHNVTNKYNTTYIEWTPTDVDIGTLLCWPEFEEVEADVTFNWPGLELSSTSPPVINESSMKKVTNPTTNSSTWDWDFAGDEYSVWDSLKNTNDLLTQYGYLQDETNFDPFILALINGGYSVPLEQISGENNTEALFHEVQALWGRYMAQSISQNMRLDIGTVSQTTSSSLTTRSGSLQLPRVVESGPSTKTYPANVEAAATKTRRRLKQNGSSKIALQAMLGSMVVGVICMRALVSFRKILPHNPTSIAGSAALVVDGNLRDMAAIVPREQLRDNKGPAHYIRVQSSGEVNGDAHGSGHLYTMGWWNDGGFRKFGVMFAEGRDRT</sequence>
<comment type="caution">
    <text evidence="3">The sequence shown here is derived from an EMBL/GenBank/DDBJ whole genome shotgun (WGS) entry which is preliminary data.</text>
</comment>
<dbReference type="Proteomes" id="UP000829685">
    <property type="component" value="Unassembled WGS sequence"/>
</dbReference>
<feature type="compositionally biased region" description="Polar residues" evidence="1">
    <location>
        <begin position="16"/>
        <end position="25"/>
    </location>
</feature>
<dbReference type="PANTHER" id="PTHR37544:SF3">
    <property type="entry name" value="SPRAY"/>
    <property type="match status" value="1"/>
</dbReference>